<dbReference type="HOGENOM" id="CLU_149296_0_0_10"/>
<dbReference type="KEGG" id="mlt:VC82_2350"/>
<dbReference type="RefSeq" id="WP_245615896.1">
    <property type="nucleotide sequence ID" value="NZ_CP011071.1"/>
</dbReference>
<dbReference type="STRING" id="516051.VC82_2350"/>
<gene>
    <name evidence="1" type="ORF">VC82_2350</name>
</gene>
<dbReference type="AlphaFoldDB" id="A0A0D5YVM3"/>
<proteinExistence type="predicted"/>
<organism evidence="1 2">
    <name type="scientific">Flagellimonas lutaonensis</name>
    <dbReference type="NCBI Taxonomy" id="516051"/>
    <lineage>
        <taxon>Bacteria</taxon>
        <taxon>Pseudomonadati</taxon>
        <taxon>Bacteroidota</taxon>
        <taxon>Flavobacteriia</taxon>
        <taxon>Flavobacteriales</taxon>
        <taxon>Flavobacteriaceae</taxon>
        <taxon>Flagellimonas</taxon>
    </lineage>
</organism>
<accession>A0A0D5YVM3</accession>
<name>A0A0D5YVM3_9FLAO</name>
<evidence type="ECO:0000313" key="1">
    <source>
        <dbReference type="EMBL" id="AKA35939.1"/>
    </source>
</evidence>
<reference evidence="1 2" key="1">
    <citation type="submission" date="2015-03" db="EMBL/GenBank/DDBJ databases">
        <title>Complete genome sequence of Muricauda lutaonensis CC-HSB-11T, isolated from a coastal hot spring.</title>
        <authorList>
            <person name="Kim K.M."/>
        </authorList>
    </citation>
    <scope>NUCLEOTIDE SEQUENCE [LARGE SCALE GENOMIC DNA]</scope>
    <source>
        <strain evidence="1 2">CC-HSB-11</strain>
    </source>
</reference>
<dbReference type="Proteomes" id="UP000032726">
    <property type="component" value="Chromosome"/>
</dbReference>
<sequence length="139" mass="16579">MEKIPFSKYDSRKMEDLHWETQQWKSDLQFVHDEVMFIEQLLQSYVFEPNTPNLFERLQDYLARLETFKDERTRLLAALARHENELGGMWECKDSDCNGGYHKSHDDLRTTVNGLTKKFSILKSEIFNYARGILKKRKA</sequence>
<dbReference type="EMBL" id="CP011071">
    <property type="protein sequence ID" value="AKA35939.1"/>
    <property type="molecule type" value="Genomic_DNA"/>
</dbReference>
<keyword evidence="2" id="KW-1185">Reference proteome</keyword>
<evidence type="ECO:0000313" key="2">
    <source>
        <dbReference type="Proteomes" id="UP000032726"/>
    </source>
</evidence>
<protein>
    <submittedName>
        <fullName evidence="1">Uncharacterized protein</fullName>
    </submittedName>
</protein>